<dbReference type="Proteomes" id="UP000318447">
    <property type="component" value="Unassembled WGS sequence"/>
</dbReference>
<organism evidence="7 8">
    <name type="scientific">Leishmania donovani</name>
    <dbReference type="NCBI Taxonomy" id="5661"/>
    <lineage>
        <taxon>Eukaryota</taxon>
        <taxon>Discoba</taxon>
        <taxon>Euglenozoa</taxon>
        <taxon>Kinetoplastea</taxon>
        <taxon>Metakinetoplastina</taxon>
        <taxon>Trypanosomatida</taxon>
        <taxon>Trypanosomatidae</taxon>
        <taxon>Leishmaniinae</taxon>
        <taxon>Leishmania</taxon>
    </lineage>
</organism>
<dbReference type="Pfam" id="PF26557">
    <property type="entry name" value="Cullin_AB"/>
    <property type="match status" value="1"/>
</dbReference>
<feature type="compositionally biased region" description="Basic and acidic residues" evidence="5">
    <location>
        <begin position="3056"/>
        <end position="3066"/>
    </location>
</feature>
<feature type="region of interest" description="Disordered" evidence="5">
    <location>
        <begin position="2408"/>
        <end position="2477"/>
    </location>
</feature>
<evidence type="ECO:0000256" key="3">
    <source>
        <dbReference type="PROSITE-ProRule" id="PRU00330"/>
    </source>
</evidence>
<evidence type="ECO:0000256" key="5">
    <source>
        <dbReference type="SAM" id="MobiDB-lite"/>
    </source>
</evidence>
<dbReference type="PROSITE" id="PS50069">
    <property type="entry name" value="CULLIN_2"/>
    <property type="match status" value="1"/>
</dbReference>
<feature type="region of interest" description="Disordered" evidence="5">
    <location>
        <begin position="3055"/>
        <end position="3088"/>
    </location>
</feature>
<dbReference type="InterPro" id="IPR059120">
    <property type="entry name" value="Cullin-like_AB"/>
</dbReference>
<gene>
    <name evidence="7" type="ORF">CGC21_24775</name>
</gene>
<dbReference type="SMART" id="SM00884">
    <property type="entry name" value="Cullin_Nedd8"/>
    <property type="match status" value="1"/>
</dbReference>
<evidence type="ECO:0000259" key="6">
    <source>
        <dbReference type="PROSITE" id="PS50069"/>
    </source>
</evidence>
<feature type="region of interest" description="Disordered" evidence="5">
    <location>
        <begin position="2956"/>
        <end position="2988"/>
    </location>
</feature>
<dbReference type="InterPro" id="IPR019559">
    <property type="entry name" value="Cullin_neddylation_domain"/>
</dbReference>
<dbReference type="Pfam" id="PF10557">
    <property type="entry name" value="Cullin_Nedd8"/>
    <property type="match status" value="1"/>
</dbReference>
<feature type="region of interest" description="Disordered" evidence="5">
    <location>
        <begin position="2176"/>
        <end position="2200"/>
    </location>
</feature>
<name>A0A504XRC5_LEIDO</name>
<evidence type="ECO:0000256" key="2">
    <source>
        <dbReference type="ARBA" id="ARBA00022843"/>
    </source>
</evidence>
<dbReference type="Gene3D" id="3.30.230.130">
    <property type="entry name" value="Cullin, Chain C, Domain 2"/>
    <property type="match status" value="1"/>
</dbReference>
<dbReference type="GO" id="GO:0031625">
    <property type="term" value="F:ubiquitin protein ligase binding"/>
    <property type="evidence" value="ECO:0007669"/>
    <property type="project" value="InterPro"/>
</dbReference>
<reference evidence="8" key="1">
    <citation type="submission" date="2019-02" db="EMBL/GenBank/DDBJ databases">
        <title>FDA dAtabase for Regulatory Grade micrObial Sequences (FDA-ARGOS): Supporting development and validation of Infectious Disease Dx tests.</title>
        <authorList>
            <person name="Duncan R."/>
            <person name="Fisher C."/>
            <person name="Tallon L."/>
            <person name="Sadzewicz L."/>
            <person name="Sengamalay N."/>
            <person name="Ott S."/>
            <person name="Godinez A."/>
            <person name="Nagaraj S."/>
            <person name="Vavikolanu K."/>
            <person name="Nadendla S."/>
            <person name="Aluvathingal J."/>
            <person name="Sichtig H."/>
        </authorList>
    </citation>
    <scope>NUCLEOTIDE SEQUENCE [LARGE SCALE GENOMIC DNA]</scope>
    <source>
        <strain evidence="8">FDAARGOS_361</strain>
    </source>
</reference>
<evidence type="ECO:0000313" key="7">
    <source>
        <dbReference type="EMBL" id="TPP51123.1"/>
    </source>
</evidence>
<feature type="compositionally biased region" description="Basic and acidic residues" evidence="5">
    <location>
        <begin position="2339"/>
        <end position="2349"/>
    </location>
</feature>
<feature type="compositionally biased region" description="Low complexity" evidence="5">
    <location>
        <begin position="2060"/>
        <end position="2071"/>
    </location>
</feature>
<dbReference type="VEuPathDB" id="TriTrypDB:LdBPK_161270.1"/>
<accession>A0A504XRC5</accession>
<feature type="compositionally biased region" description="Gly residues" evidence="5">
    <location>
        <begin position="1738"/>
        <end position="1748"/>
    </location>
</feature>
<sequence>MLRARARSAYTVARSPAARCSAAAAIGAGSVVLNGSSGLGSGVGAAAASAPLHEPRRYSFKYATKRQHNEARQPSYIHDKRYGLFSNERNIGKSRRGLPHITPIYTKHMSLWETDTDASTNRFFRHYVFGQREEHLLLGRPHGFEADQAGGRQGDSAYELNTDQRYKGVPRPAITNLHYEPVWNQTLYRNTAHGNQLTNPSSKLTAAVLGPELMEVRDVKSVEHCKAWFDRLSFLIQQHYDAVGDIGAFRSRHAQHVHEFFVAFHDALSSFDFQDHYLYDQFAKARPKHLEDLFAIFLEMEANYVNEDYCPRCSLPYATTRYCGEGDPNTPFRKHRGRWAPHQYWGKEWYDVVMRRAEALWYRATEDPFFGTTAHTQRQVEALLSVYIKTKHRAKMVDFLHALRGSKEFLLGQVQITPTMQKAADDLLDSTPHEHLLTNAFKLESRAAKYTGDAQSVPHSPLQMRLDMEMSKYRRQQREEGVVRVPPASWKLDTSAIVPYKVDPQTKHVANWRAVKEGIEQSFLATGLPKEAYTSEEWREMLYLKERIASRGARRAQLEAERQAEEAAMAKKYGQHSPAATSSSSWCVFPDTAWYRVFETAAEVLKPYGVTHAGQRVLVRSRAYANPAAVPYTDPVRNASVLLDTTPEACGVFGGFESGEVLRLTPKEPEGAAAFDVVVVGVDKSGAEAEWSLYAMHRDAASQTSKGLLNLGADCLQLLSSYAKVETTRRRAVVTVLDAECTLPEEHLGQVVGVRGGELYVQWHLQRGGSSDLDRSVAVPLGDPETVKQMYKLQTLTDADGAPALLQEPPSWRTPFRNDFVDERLKELEQAPFKREQWASLIQGKYTPKVKKYGYAQHTTQDDFQTKEYKDRLLARQYFHNPQAFSVIPERHERSVKFMGKWEHQRVCGLPTVDRDELEKGWGEAEEITDAAVGAIEQALRDISGRRPGNFVKSPTETQSLRLNESWWTPLEFGWEEHNREQMAFLDSSERRIVEGAQLPFGGKRPPFGTTYGMGERISEIAADYAKGFGLGPNGHSPQHDTAHFNTLEAEQQRVKVLGLGNALVRLFHEKLGSQDIQAWALQQCGESDANVRQLLLSVEEWRTKGRAPSLLLRKVLQRYLKEELDDFNSGLPAHVPRLAVPCADASAADSIGSSSAGCIWVDVDRNAFALEHASQFRRGDSDESYIVGLYIQQDVLQRFQIGLARIVGRGIPSSIIMERTVKSSRGLERESAKMLTLVLVGELAKLLSKMRVTPDNISMVVRGLAQCPEKELLGGGDFAVPVSLIFSWNGPQSNVSTATSNSSSSNANAGASRGAGISAVQQMLERTRHGSSPGSSGSGDGDKMVGKVLEELAWSQDGVAADVLYALQQNKANPTLRQEFLNAFLPVCSNDHQKAQHMYAEYMLGKFVPNITVAIEAFVKFLGNISTQPEQLTSDVEYFEVDNARRADGTEGTGQYTQVRLLPPEIGPFQYENTLIESIETAERFRRYGILAGPARVPASGFIAANCKSLTYMTHRDKEVVYVTTENDQGLANALRSSALFKSIASNPKLSYLLKGITGGAPSHPLLVDSFNRFFYRVAPMLSFYQRLLKEYSATMPSAQAEAQIANFGLARALENEASTAIEQDFRRNAERYWRNVLEGRSTEEAALSSGGRESASAQGRRPSQQGSGRAGQSGSGSRRGSGEFNLASVVGHRAAAGARSEKSRAPASSSSSSSSNSTVATAASASTRVKGLLGSLKGGGSGAGRGKGSRPASPVWNVAGVVGLIVVACYDVHSKENMVKGDRGGRATERLRVLSSAAAACSDEMARNTVEMAGKAASLPARPLARTPPQHPGFAENFGGMPAALLLSRSIRNQTHARAMGGLSCVASARSAADKDESVTPEVRRSLCRHAAASPSHHLSDGTLSSSPATASTAELEMPMQFESLWGDIERYLFAVYTTLQTDDEMSLRPLRTPKHRMGWYTVIYNACSGDPTKSRELYARLALLLLHILESHVLFPVLQNVDHSRSIATAATGGSAHRSPSKETSRNSSFTWSSRGHRNSDGSLAFMKRLFHPSPHPTATTTAARASPVGGGGVKADEEEGGAGRSPQSPKAPAPVNGDFMASSGVGGRGTSWFAQQGSSGSVAVPKSPAAANEFQTAFAGFDSTVHRSPENRVSLELPSQQQRTAGFPIVASTQSRATTSPPRSPAIPMHKPRTPSSVTSLHIAQHTVNAPTESGRSTLTARSPTSIGGRALPTATHSAVSPHHARVASKTGRVMVDDEEEVLCAVNAVPVAARHPLQRLPRQGSSSDSNSVAALSVGRESRARLGKYAGEGGTAAAAREDARGRNAARAGEAPGTDHSDEDRTAEPPASMSSPFTATLSSGDDMLSSLLVPEAPATMRSTGTNVPPSLLQATAAADASIRCASSPDAKTVSGSSVTATGHSAREASPSSPSATVTLAPPAASVTTNTGTTSPTTPAYSAAETTSSATRATSTARPDERRFSLCYTFLQEWHTFVVFRSVVLSCFRYLDQYYTRRFGMDTITLMCFKVFYVVVYEPLRPLLVIELCYLMQYVREVFETTGQVAREQLRLVQETYSVVTELLLIVQSTSSSMVAQQQQQPQAGSGVSGGGGATAAAAGAATASTAGSTNTTNGPPSVVAPSAASLSSMVGPFSTVEAAVAETPVRSHASSRARSTSGHNLSTASSSVSTPHVGALDGHNSSSTVTARSPAAADGERPWVGLASSTSSAARLASTIESTLRPPAGRDGDSGRLSARDEAEGRSDRQQRGAAKADYISAPTVVVDLRGTVELRDRLEGHTTAHHLTTQALKQWEGMSADRRLRLGTIIKEIAKPLSTIVMEDVGNEYVAGIYAFYRYTRDARRSTEEGRRGYVSWASDVKELEKLVWRRVQLPFLHASLRSALNEVLVVEPHRSILLDTRFGLRALLDTWSASVESADLSLAPQMAAAAARPVGAATQADGSSTTAAAAFRRRTGSTMTSTSRRGSLGEADPLASIVVQRGGGKYPESLILFGVHGSHPTHSLSFQHQRTPRSFLFDGGERDEAVSQISCSAFSEEEREKDDGRHGGSGGSVLSGVRWPTAGSSDSHSTAITVASAIDPSSNERFMEHAGALGEQVSPSSGTAAAAEPGRAVSGEAEGASASARAALESLCGLFSDVTEDECCVLMAAILITKLIRDAADIVERYLRAVSSPTSAAPSQPHPQARGIDLMASLVGLVERYTDLVEGVFHNHATVLRALLNAIEELMCPFRWTRKGALQASQQRAQEALMAAASATPGAFGGSWSEVASSTGAGLPSVLLSRDARQATLPLISLAANYPQAVQQLKLSVLIARYTDVLLQHERGGGRVLSGNLHKRLRLVARLVSLLEDKDTFLEHHRLCLARRLLGYASGPAAPQSEAALAVVGGNAKQSLVVGRASQGSSASASLNLEAERQLVSFLQSYLGVTATHAFEAMLRDYEGAERTRDLFEQEAAYLELPTKIRVQLITSAQWPTYAMPPLQAHASLQRGMEVFRAYYARQHPSRTLLWVFSLGSATLIAEFVSGTKQVVASTLLATLLLVVSDAYNAEASGAAQAGALTGTQLARILGLPFHALRAHLHLLTQHRAFNLLQPALPAYRPATLKHSTVAPNPPGATTAAATVTAIACEDAVVAQHVQATRRVLLDAALVRIFKSRRVVLFEDLLQTVTAHLSCQFLPSRRDVKAQLEGLIDRDYVKRSPNDPNTFVYLS</sequence>
<dbReference type="VEuPathDB" id="TriTrypDB:LDHU3_16.1540"/>
<dbReference type="InterPro" id="IPR016158">
    <property type="entry name" value="Cullin_homology"/>
</dbReference>
<dbReference type="Gene3D" id="1.20.1310.10">
    <property type="entry name" value="Cullin Repeats"/>
    <property type="match status" value="1"/>
</dbReference>
<dbReference type="Gene3D" id="1.10.10.10">
    <property type="entry name" value="Winged helix-like DNA-binding domain superfamily/Winged helix DNA-binding domain"/>
    <property type="match status" value="1"/>
</dbReference>
<keyword evidence="2" id="KW-0832">Ubl conjugation</keyword>
<comment type="caution">
    <text evidence="7">The sequence shown here is derived from an EMBL/GenBank/DDBJ whole genome shotgun (WGS) entry which is preliminary data.</text>
</comment>
<feature type="region of interest" description="Disordered" evidence="5">
    <location>
        <begin position="2013"/>
        <end position="2039"/>
    </location>
</feature>
<dbReference type="InterPro" id="IPR001373">
    <property type="entry name" value="Cullin_N"/>
</dbReference>
<dbReference type="SUPFAM" id="SSF75632">
    <property type="entry name" value="Cullin homology domain"/>
    <property type="match status" value="1"/>
</dbReference>
<dbReference type="SUPFAM" id="SSF74788">
    <property type="entry name" value="Cullin repeat-like"/>
    <property type="match status" value="1"/>
</dbReference>
<protein>
    <submittedName>
        <fullName evidence="7">Cullin family protein</fullName>
    </submittedName>
</protein>
<feature type="compositionally biased region" description="Polar residues" evidence="5">
    <location>
        <begin position="2680"/>
        <end position="2692"/>
    </location>
</feature>
<dbReference type="VEuPathDB" id="TriTrypDB:LdCL_160018000"/>
<feature type="region of interest" description="Disordered" evidence="5">
    <location>
        <begin position="1645"/>
        <end position="1755"/>
    </location>
</feature>
<dbReference type="InterPro" id="IPR036388">
    <property type="entry name" value="WH-like_DNA-bd_sf"/>
</dbReference>
<feature type="compositionally biased region" description="Polar residues" evidence="5">
    <location>
        <begin position="2176"/>
        <end position="2185"/>
    </location>
</feature>
<feature type="compositionally biased region" description="Low complexity" evidence="5">
    <location>
        <begin position="1658"/>
        <end position="1669"/>
    </location>
</feature>
<dbReference type="GO" id="GO:0031461">
    <property type="term" value="C:cullin-RING ubiquitin ligase complex"/>
    <property type="evidence" value="ECO:0007669"/>
    <property type="project" value="InterPro"/>
</dbReference>
<proteinExistence type="inferred from homology"/>
<evidence type="ECO:0000313" key="8">
    <source>
        <dbReference type="Proteomes" id="UP000318447"/>
    </source>
</evidence>
<dbReference type="InterPro" id="IPR045093">
    <property type="entry name" value="Cullin"/>
</dbReference>
<dbReference type="InterPro" id="IPR016157">
    <property type="entry name" value="Cullin_CS"/>
</dbReference>
<feature type="region of interest" description="Disordered" evidence="5">
    <location>
        <begin position="2310"/>
        <end position="2365"/>
    </location>
</feature>
<dbReference type="PROSITE" id="PS01256">
    <property type="entry name" value="CULLIN_1"/>
    <property type="match status" value="1"/>
</dbReference>
<feature type="compositionally biased region" description="Low complexity" evidence="5">
    <location>
        <begin position="2444"/>
        <end position="2477"/>
    </location>
</feature>
<feature type="compositionally biased region" description="Low complexity" evidence="5">
    <location>
        <begin position="2956"/>
        <end position="2986"/>
    </location>
</feature>
<feature type="compositionally biased region" description="Low complexity" evidence="5">
    <location>
        <begin position="1707"/>
        <end position="1737"/>
    </location>
</feature>
<feature type="compositionally biased region" description="Basic and acidic residues" evidence="5">
    <location>
        <begin position="2746"/>
        <end position="2769"/>
    </location>
</feature>
<dbReference type="VEuPathDB" id="TriTrypDB:LDHU3_16.1550"/>
<feature type="region of interest" description="Disordered" evidence="5">
    <location>
        <begin position="2735"/>
        <end position="2775"/>
    </location>
</feature>
<dbReference type="EMBL" id="RHLC01000028">
    <property type="protein sequence ID" value="TPP51123.1"/>
    <property type="molecule type" value="Genomic_DNA"/>
</dbReference>
<dbReference type="InterPro" id="IPR016159">
    <property type="entry name" value="Cullin_repeat-like_dom_sf"/>
</dbReference>
<feature type="region of interest" description="Disordered" evidence="5">
    <location>
        <begin position="2664"/>
        <end position="2720"/>
    </location>
</feature>
<dbReference type="SUPFAM" id="SSF46785">
    <property type="entry name" value="Winged helix' DNA-binding domain"/>
    <property type="match status" value="1"/>
</dbReference>
<dbReference type="InterPro" id="IPR036390">
    <property type="entry name" value="WH_DNA-bd_sf"/>
</dbReference>
<feature type="compositionally biased region" description="Low complexity" evidence="5">
    <location>
        <begin position="2329"/>
        <end position="2338"/>
    </location>
</feature>
<dbReference type="GO" id="GO:0006511">
    <property type="term" value="P:ubiquitin-dependent protein catabolic process"/>
    <property type="evidence" value="ECO:0007669"/>
    <property type="project" value="InterPro"/>
</dbReference>
<dbReference type="VEuPathDB" id="TriTrypDB:LdCL_160017900"/>
<feature type="domain" description="Cullin family profile" evidence="6">
    <location>
        <begin position="3326"/>
        <end position="3601"/>
    </location>
</feature>
<dbReference type="InterPro" id="IPR036317">
    <property type="entry name" value="Cullin_homology_sf"/>
</dbReference>
<feature type="region of interest" description="Disordered" evidence="5">
    <location>
        <begin position="3114"/>
        <end position="3136"/>
    </location>
</feature>
<dbReference type="Pfam" id="PF00888">
    <property type="entry name" value="Cullin"/>
    <property type="match status" value="1"/>
</dbReference>
<feature type="compositionally biased region" description="Low complexity" evidence="5">
    <location>
        <begin position="2668"/>
        <end position="2679"/>
    </location>
</feature>
<evidence type="ECO:0000256" key="1">
    <source>
        <dbReference type="ARBA" id="ARBA00006019"/>
    </source>
</evidence>
<feature type="compositionally biased region" description="Polar residues" evidence="5">
    <location>
        <begin position="2415"/>
        <end position="2424"/>
    </location>
</feature>
<dbReference type="SMART" id="SM00182">
    <property type="entry name" value="CULLIN"/>
    <property type="match status" value="1"/>
</dbReference>
<feature type="compositionally biased region" description="Gly residues" evidence="5">
    <location>
        <begin position="1670"/>
        <end position="1681"/>
    </location>
</feature>
<dbReference type="PANTHER" id="PTHR11932">
    <property type="entry name" value="CULLIN"/>
    <property type="match status" value="1"/>
</dbReference>
<feature type="region of interest" description="Disordered" evidence="5">
    <location>
        <begin position="2053"/>
        <end position="2101"/>
    </location>
</feature>
<evidence type="ECO:0000256" key="4">
    <source>
        <dbReference type="RuleBase" id="RU003829"/>
    </source>
</evidence>
<comment type="similarity">
    <text evidence="1 3 4">Belongs to the cullin family.</text>
</comment>
<dbReference type="VEuPathDB" id="TriTrypDB:LdBPK_161280.1"/>